<dbReference type="EMBL" id="JAFKDB010000020">
    <property type="protein sequence ID" value="MBN7771491.1"/>
    <property type="molecule type" value="Genomic_DNA"/>
</dbReference>
<dbReference type="RefSeq" id="WP_206558255.1">
    <property type="nucleotide sequence ID" value="NZ_JAFKDB010000020.1"/>
</dbReference>
<dbReference type="Proteomes" id="UP000664344">
    <property type="component" value="Unassembled WGS sequence"/>
</dbReference>
<reference evidence="1 2" key="1">
    <citation type="submission" date="2021-02" db="EMBL/GenBank/DDBJ databases">
        <title>PHA producing bacteria isolated from coastal sediment in Guangdong, Shenzhen.</title>
        <authorList>
            <person name="Zheng W."/>
            <person name="Yu S."/>
            <person name="Huang Y."/>
        </authorList>
    </citation>
    <scope>NUCLEOTIDE SEQUENCE [LARGE SCALE GENOMIC DNA]</scope>
    <source>
        <strain evidence="1 2">TN21-5</strain>
    </source>
</reference>
<protein>
    <submittedName>
        <fullName evidence="1">Uncharacterized protein</fullName>
    </submittedName>
</protein>
<name>A0ABS3BIV1_9GAMM</name>
<sequence>MSSRSARHPFERLYERRNFSENALFLGEVLRIQRAHFRQNVIELRAIVAATQAA</sequence>
<comment type="caution">
    <text evidence="1">The sequence shown here is derived from an EMBL/GenBank/DDBJ whole genome shotgun (WGS) entry which is preliminary data.</text>
</comment>
<proteinExistence type="predicted"/>
<evidence type="ECO:0000313" key="2">
    <source>
        <dbReference type="Proteomes" id="UP000664344"/>
    </source>
</evidence>
<organism evidence="1 2">
    <name type="scientific">Marinobacter daepoensis</name>
    <dbReference type="NCBI Taxonomy" id="262077"/>
    <lineage>
        <taxon>Bacteria</taxon>
        <taxon>Pseudomonadati</taxon>
        <taxon>Pseudomonadota</taxon>
        <taxon>Gammaproteobacteria</taxon>
        <taxon>Pseudomonadales</taxon>
        <taxon>Marinobacteraceae</taxon>
        <taxon>Marinobacter</taxon>
    </lineage>
</organism>
<keyword evidence="2" id="KW-1185">Reference proteome</keyword>
<accession>A0ABS3BIV1</accession>
<gene>
    <name evidence="1" type="ORF">JYP53_16400</name>
</gene>
<evidence type="ECO:0000313" key="1">
    <source>
        <dbReference type="EMBL" id="MBN7771491.1"/>
    </source>
</evidence>